<comment type="caution">
    <text evidence="1">The sequence shown here is derived from an EMBL/GenBank/DDBJ whole genome shotgun (WGS) entry which is preliminary data.</text>
</comment>
<evidence type="ECO:0000313" key="1">
    <source>
        <dbReference type="EMBL" id="CAH0185882.1"/>
    </source>
</evidence>
<dbReference type="InterPro" id="IPR024410">
    <property type="entry name" value="Phage_TAC_12"/>
</dbReference>
<dbReference type="EMBL" id="CAKKMG010000014">
    <property type="protein sequence ID" value="CAH0185882.1"/>
    <property type="molecule type" value="Genomic_DNA"/>
</dbReference>
<protein>
    <recommendedName>
        <fullName evidence="3">Phage protein</fullName>
    </recommendedName>
</protein>
<sequence length="151" mass="17882">MAILEINGKDYEAKCTFKFERLAEKKYVEKDKNENEVSGFMSVYMNLLQYSNKHLLAFWDCALEYLAKSDKPKIEDIEEALMKRIEEDDDTEKLFKEAFNAVDQSGFFKKQAKNFWKDFELMKDLGKTEEEKAENLKVYNSLKEARNELTE</sequence>
<name>A0A9W4KX04_9BACI</name>
<dbReference type="PIRSF" id="PIRSF024865">
    <property type="entry name" value="UCP024865"/>
    <property type="match status" value="1"/>
</dbReference>
<dbReference type="AlphaFoldDB" id="A0A9W4KX04"/>
<dbReference type="Proteomes" id="UP000789326">
    <property type="component" value="Unassembled WGS sequence"/>
</dbReference>
<proteinExistence type="predicted"/>
<organism evidence="1 2">
    <name type="scientific">Peribacillus simplex</name>
    <dbReference type="NCBI Taxonomy" id="1478"/>
    <lineage>
        <taxon>Bacteria</taxon>
        <taxon>Bacillati</taxon>
        <taxon>Bacillota</taxon>
        <taxon>Bacilli</taxon>
        <taxon>Bacillales</taxon>
        <taxon>Bacillaceae</taxon>
        <taxon>Peribacillus</taxon>
    </lineage>
</organism>
<gene>
    <name evidence="1" type="ORF">SRABI133_01542</name>
</gene>
<accession>A0A9W4KX04</accession>
<dbReference type="RefSeq" id="WP_230301422.1">
    <property type="nucleotide sequence ID" value="NZ_CAKKMG010000014.1"/>
</dbReference>
<evidence type="ECO:0000313" key="2">
    <source>
        <dbReference type="Proteomes" id="UP000789326"/>
    </source>
</evidence>
<reference evidence="1" key="1">
    <citation type="submission" date="2021-11" db="EMBL/GenBank/DDBJ databases">
        <authorList>
            <person name="Bulgarelli D."/>
        </authorList>
    </citation>
    <scope>NUCLEOTIDE SEQUENCE</scope>
    <source>
        <strain evidence="1">Bi133</strain>
    </source>
</reference>
<dbReference type="Pfam" id="PF12363">
    <property type="entry name" value="Phage_TAC_12"/>
    <property type="match status" value="1"/>
</dbReference>
<evidence type="ECO:0008006" key="3">
    <source>
        <dbReference type="Google" id="ProtNLM"/>
    </source>
</evidence>